<accession>A0ABQ5DBC0</accession>
<keyword evidence="4" id="KW-1185">Reference proteome</keyword>
<organism evidence="3 4">
    <name type="scientific">Tanacetum coccineum</name>
    <dbReference type="NCBI Taxonomy" id="301880"/>
    <lineage>
        <taxon>Eukaryota</taxon>
        <taxon>Viridiplantae</taxon>
        <taxon>Streptophyta</taxon>
        <taxon>Embryophyta</taxon>
        <taxon>Tracheophyta</taxon>
        <taxon>Spermatophyta</taxon>
        <taxon>Magnoliopsida</taxon>
        <taxon>eudicotyledons</taxon>
        <taxon>Gunneridae</taxon>
        <taxon>Pentapetalae</taxon>
        <taxon>asterids</taxon>
        <taxon>campanulids</taxon>
        <taxon>Asterales</taxon>
        <taxon>Asteraceae</taxon>
        <taxon>Asteroideae</taxon>
        <taxon>Anthemideae</taxon>
        <taxon>Anthemidinae</taxon>
        <taxon>Tanacetum</taxon>
    </lineage>
</organism>
<evidence type="ECO:0000256" key="1">
    <source>
        <dbReference type="SAM" id="MobiDB-lite"/>
    </source>
</evidence>
<feature type="domain" description="Retrotransposon gag" evidence="2">
    <location>
        <begin position="305"/>
        <end position="396"/>
    </location>
</feature>
<dbReference type="Pfam" id="PF03732">
    <property type="entry name" value="Retrotrans_gag"/>
    <property type="match status" value="1"/>
</dbReference>
<dbReference type="EMBL" id="BQNB010015087">
    <property type="protein sequence ID" value="GJT35868.1"/>
    <property type="molecule type" value="Genomic_DNA"/>
</dbReference>
<keyword evidence="3" id="KW-0808">Transferase</keyword>
<evidence type="ECO:0000259" key="2">
    <source>
        <dbReference type="Pfam" id="PF03732"/>
    </source>
</evidence>
<dbReference type="GO" id="GO:0003964">
    <property type="term" value="F:RNA-directed DNA polymerase activity"/>
    <property type="evidence" value="ECO:0007669"/>
    <property type="project" value="UniProtKB-KW"/>
</dbReference>
<feature type="compositionally biased region" description="Acidic residues" evidence="1">
    <location>
        <begin position="35"/>
        <end position="57"/>
    </location>
</feature>
<evidence type="ECO:0000313" key="3">
    <source>
        <dbReference type="EMBL" id="GJT35868.1"/>
    </source>
</evidence>
<keyword evidence="3" id="KW-0695">RNA-directed DNA polymerase</keyword>
<reference evidence="3" key="1">
    <citation type="journal article" date="2022" name="Int. J. Mol. Sci.">
        <title>Draft Genome of Tanacetum Coccineum: Genomic Comparison of Closely Related Tanacetum-Family Plants.</title>
        <authorList>
            <person name="Yamashiro T."/>
            <person name="Shiraishi A."/>
            <person name="Nakayama K."/>
            <person name="Satake H."/>
        </authorList>
    </citation>
    <scope>NUCLEOTIDE SEQUENCE</scope>
</reference>
<comment type="caution">
    <text evidence="3">The sequence shown here is derived from an EMBL/GenBank/DDBJ whole genome shotgun (WGS) entry which is preliminary data.</text>
</comment>
<name>A0ABQ5DBC0_9ASTR</name>
<dbReference type="InterPro" id="IPR005162">
    <property type="entry name" value="Retrotrans_gag_dom"/>
</dbReference>
<evidence type="ECO:0000313" key="4">
    <source>
        <dbReference type="Proteomes" id="UP001151760"/>
    </source>
</evidence>
<keyword evidence="3" id="KW-0548">Nucleotidyltransferase</keyword>
<gene>
    <name evidence="3" type="ORF">Tco_0926287</name>
</gene>
<reference evidence="3" key="2">
    <citation type="submission" date="2022-01" db="EMBL/GenBank/DDBJ databases">
        <authorList>
            <person name="Yamashiro T."/>
            <person name="Shiraishi A."/>
            <person name="Satake H."/>
            <person name="Nakayama K."/>
        </authorList>
    </citation>
    <scope>NUCLEOTIDE SEQUENCE</scope>
</reference>
<sequence length="399" mass="45757">MANEIPLNVVENLPEVEPIEPDHAPLILEPILVNEDVEPEDEEEFEEDEPQEEEDMDVDIKEDEKETELTFPYEEMDHLNPPPPILDSEIRDVDESEDVVETNDVVEPENATVPVSTHEIGESSNATFLYDDGDSLLPSFMRRDINSLFGRYASLSKRMYIRETARELVEKKSRAKDKYNGKLISDLGEEVKYVDKVEERMTTLENVMKEFVDERIESKKLKRDLEEADNHATKEVCTGYDASCDYQVGSRQCECRYTERTRQENVRSTASGSSRNAAPVARECTYAGFMKCNPITFCGTEGAVELRRPALTCWKSKVAVLGADAANRIGWTEMKKLMTKEFCPMEEIKRMEHELWGLRVRDYNIVAYTQIFNELALMCPRMVEPEEVKIGAYIRGFVG</sequence>
<proteinExistence type="predicted"/>
<dbReference type="Proteomes" id="UP001151760">
    <property type="component" value="Unassembled WGS sequence"/>
</dbReference>
<feature type="region of interest" description="Disordered" evidence="1">
    <location>
        <begin position="27"/>
        <end position="65"/>
    </location>
</feature>
<protein>
    <submittedName>
        <fullName evidence="3">Reverse transcriptase domain-containing protein</fullName>
    </submittedName>
</protein>